<proteinExistence type="predicted"/>
<dbReference type="Proteomes" id="UP000234323">
    <property type="component" value="Unassembled WGS sequence"/>
</dbReference>
<keyword evidence="2" id="KW-1185">Reference proteome</keyword>
<protein>
    <submittedName>
        <fullName evidence="1">Uncharacterized protein</fullName>
    </submittedName>
</protein>
<dbReference type="EMBL" id="LLXI01001587">
    <property type="protein sequence ID" value="PKY54343.1"/>
    <property type="molecule type" value="Genomic_DNA"/>
</dbReference>
<name>A0A2I1H636_9GLOM</name>
<evidence type="ECO:0000313" key="1">
    <source>
        <dbReference type="EMBL" id="PKY54343.1"/>
    </source>
</evidence>
<reference evidence="1 2" key="1">
    <citation type="submission" date="2015-10" db="EMBL/GenBank/DDBJ databases">
        <title>Genome analyses suggest a sexual origin of heterokaryosis in a supposedly ancient asexual fungus.</title>
        <authorList>
            <person name="Ropars J."/>
            <person name="Sedzielewska K."/>
            <person name="Noel J."/>
            <person name="Charron P."/>
            <person name="Farinelli L."/>
            <person name="Marton T."/>
            <person name="Kruger M."/>
            <person name="Pelin A."/>
            <person name="Brachmann A."/>
            <person name="Corradi N."/>
        </authorList>
    </citation>
    <scope>NUCLEOTIDE SEQUENCE [LARGE SCALE GENOMIC DNA]</scope>
    <source>
        <strain evidence="1 2">A4</strain>
    </source>
</reference>
<accession>A0A2I1H636</accession>
<gene>
    <name evidence="1" type="ORF">RhiirA4_473106</name>
</gene>
<comment type="caution">
    <text evidence="1">The sequence shown here is derived from an EMBL/GenBank/DDBJ whole genome shotgun (WGS) entry which is preliminary data.</text>
</comment>
<evidence type="ECO:0000313" key="2">
    <source>
        <dbReference type="Proteomes" id="UP000234323"/>
    </source>
</evidence>
<organism evidence="1 2">
    <name type="scientific">Rhizophagus irregularis</name>
    <dbReference type="NCBI Taxonomy" id="588596"/>
    <lineage>
        <taxon>Eukaryota</taxon>
        <taxon>Fungi</taxon>
        <taxon>Fungi incertae sedis</taxon>
        <taxon>Mucoromycota</taxon>
        <taxon>Glomeromycotina</taxon>
        <taxon>Glomeromycetes</taxon>
        <taxon>Glomerales</taxon>
        <taxon>Glomeraceae</taxon>
        <taxon>Rhizophagus</taxon>
    </lineage>
</organism>
<dbReference type="AlphaFoldDB" id="A0A2I1H636"/>
<sequence length="86" mass="10062">MLPCGKEYPNINLGDLDLILQISLRIYRLLQVFNVRTEQLADYKKGSTICEEGKKFMKKVKLDIIKAYFNEVDENLKDFIADDDKM</sequence>